<dbReference type="PROSITE" id="PS50109">
    <property type="entry name" value="HIS_KIN"/>
    <property type="match status" value="1"/>
</dbReference>
<keyword evidence="5 8" id="KW-0812">Transmembrane</keyword>
<proteinExistence type="predicted"/>
<dbReference type="EMBL" id="CP015839">
    <property type="protein sequence ID" value="ANG61182.1"/>
    <property type="molecule type" value="Genomic_DNA"/>
</dbReference>
<dbReference type="InterPro" id="IPR036890">
    <property type="entry name" value="HATPase_C_sf"/>
</dbReference>
<feature type="transmembrane region" description="Helical" evidence="8">
    <location>
        <begin position="326"/>
        <end position="349"/>
    </location>
</feature>
<sequence>MTARREPSVRQKAFSNDQRFIATLTAMLLLLLTLLAAGGFFAYIGLFGLQMNTFENRQNLRVERVISAFSRELGHIRNLTRVLQNSPSVQQALDAGQPADLDALAASFVRFARAVPAISQVRWLDPSGEEKVRINLSQGRPYRVGEAELQNKAQRYYFQEALRTAPGQVYLSRLDLNLEHNLIVRPLEPSLRASILTGAHDDQHPGVLVININLTAFFEQLRSLSDSRMTLELVDEQGYWLLHPEREREWGLQLNRRDQNLGLLSPALWQSLTRPQTGDNLLQGGRLWSSARLHYDLDATDKSTPAHAFVLVASAPGAIAKIRTHLLTAVILAGLVLLALGLAALYHLYRTHRERARLSVALEQEQQQLVRAYSNLEQSHIQLHELQDELVESRRLSSLGMMVAGVAHELNTPTGGALMAISTLQTQLQKLQTSVREGMTRTALDSFLSHTESGLQLAEQNLRRAADLIRSFKRMAVDRSHNEISRFDLAELIRDLRNSLSHRLKKSPIGLVMDIHEPLQLTGYPGILSQVLQNLIDNALSHGFKPGHSGEIHVTATLSGERLLLSVSDNGQGIDPQVRDALFDPFVTSRRSEGHTGLGLHLVHQWVYQLLEGSMSVESDATGTSFSLDIPLEVKGGL</sequence>
<evidence type="ECO:0000313" key="11">
    <source>
        <dbReference type="Proteomes" id="UP000078070"/>
    </source>
</evidence>
<dbReference type="InterPro" id="IPR048760">
    <property type="entry name" value="VP0354-like_sensor_dom"/>
</dbReference>
<dbReference type="EC" id="2.7.13.3" evidence="3"/>
<comment type="catalytic activity">
    <reaction evidence="1">
        <text>ATP + protein L-histidine = ADP + protein N-phospho-L-histidine.</text>
        <dbReference type="EC" id="2.7.13.3"/>
    </reaction>
</comment>
<reference evidence="10 11" key="2">
    <citation type="journal article" date="2018" name="Int. J. Syst. Evol. Microbiol.">
        <title>Marinobacterium aestuarii sp. nov., a benzene-degrading marine bacterium isolated from estuary sediment.</title>
        <authorList>
            <person name="Bae S.S."/>
            <person name="Jung J."/>
            <person name="Chung D."/>
            <person name="Baek K."/>
        </authorList>
    </citation>
    <scope>NUCLEOTIDE SEQUENCE [LARGE SCALE GENOMIC DNA]</scope>
    <source>
        <strain evidence="10 11">ST58-10</strain>
    </source>
</reference>
<feature type="transmembrane region" description="Helical" evidence="8">
    <location>
        <begin position="20"/>
        <end position="49"/>
    </location>
</feature>
<organism evidence="10 11">
    <name type="scientific">Marinobacterium aestuarii</name>
    <dbReference type="NCBI Taxonomy" id="1821621"/>
    <lineage>
        <taxon>Bacteria</taxon>
        <taxon>Pseudomonadati</taxon>
        <taxon>Pseudomonadota</taxon>
        <taxon>Gammaproteobacteria</taxon>
        <taxon>Oceanospirillales</taxon>
        <taxon>Oceanospirillaceae</taxon>
        <taxon>Marinobacterium</taxon>
    </lineage>
</organism>
<dbReference type="PRINTS" id="PR00344">
    <property type="entry name" value="BCTRLSENSOR"/>
</dbReference>
<dbReference type="SMART" id="SM00387">
    <property type="entry name" value="HATPase_c"/>
    <property type="match status" value="1"/>
</dbReference>
<dbReference type="CDD" id="cd00075">
    <property type="entry name" value="HATPase"/>
    <property type="match status" value="1"/>
</dbReference>
<dbReference type="InterPro" id="IPR005467">
    <property type="entry name" value="His_kinase_dom"/>
</dbReference>
<dbReference type="Gene3D" id="3.30.565.10">
    <property type="entry name" value="Histidine kinase-like ATPase, C-terminal domain"/>
    <property type="match status" value="1"/>
</dbReference>
<dbReference type="SUPFAM" id="SSF55874">
    <property type="entry name" value="ATPase domain of HSP90 chaperone/DNA topoisomerase II/histidine kinase"/>
    <property type="match status" value="1"/>
</dbReference>
<keyword evidence="8" id="KW-0472">Membrane</keyword>
<evidence type="ECO:0000256" key="2">
    <source>
        <dbReference type="ARBA" id="ARBA00004651"/>
    </source>
</evidence>
<dbReference type="InterPro" id="IPR004358">
    <property type="entry name" value="Sig_transdc_His_kin-like_C"/>
</dbReference>
<evidence type="ECO:0000256" key="7">
    <source>
        <dbReference type="SAM" id="Coils"/>
    </source>
</evidence>
<keyword evidence="11" id="KW-1185">Reference proteome</keyword>
<evidence type="ECO:0000259" key="9">
    <source>
        <dbReference type="PROSITE" id="PS50109"/>
    </source>
</evidence>
<feature type="coiled-coil region" evidence="7">
    <location>
        <begin position="359"/>
        <end position="396"/>
    </location>
</feature>
<gene>
    <name evidence="10" type="ORF">A8C75_01055</name>
</gene>
<keyword evidence="6 8" id="KW-1133">Transmembrane helix</keyword>
<evidence type="ECO:0000313" key="10">
    <source>
        <dbReference type="EMBL" id="ANG61182.1"/>
    </source>
</evidence>
<evidence type="ECO:0000256" key="5">
    <source>
        <dbReference type="ARBA" id="ARBA00022692"/>
    </source>
</evidence>
<dbReference type="GO" id="GO:0005886">
    <property type="term" value="C:plasma membrane"/>
    <property type="evidence" value="ECO:0007669"/>
    <property type="project" value="UniProtKB-SubCell"/>
</dbReference>
<evidence type="ECO:0000256" key="6">
    <source>
        <dbReference type="ARBA" id="ARBA00022989"/>
    </source>
</evidence>
<accession>A0A1A9ETS5</accession>
<dbReference type="GO" id="GO:0004673">
    <property type="term" value="F:protein histidine kinase activity"/>
    <property type="evidence" value="ECO:0007669"/>
    <property type="project" value="UniProtKB-EC"/>
</dbReference>
<dbReference type="Pfam" id="PF21623">
    <property type="entry name" value="HK_sensor_dom_bact"/>
    <property type="match status" value="1"/>
</dbReference>
<evidence type="ECO:0000256" key="3">
    <source>
        <dbReference type="ARBA" id="ARBA00012438"/>
    </source>
</evidence>
<feature type="domain" description="Histidine kinase" evidence="9">
    <location>
        <begin position="405"/>
        <end position="634"/>
    </location>
</feature>
<evidence type="ECO:0000256" key="8">
    <source>
        <dbReference type="SAM" id="Phobius"/>
    </source>
</evidence>
<evidence type="ECO:0000256" key="1">
    <source>
        <dbReference type="ARBA" id="ARBA00000085"/>
    </source>
</evidence>
<dbReference type="PANTHER" id="PTHR43065:SF47">
    <property type="match status" value="1"/>
</dbReference>
<dbReference type="STRING" id="1821621.A8C75_01055"/>
<dbReference type="Pfam" id="PF02518">
    <property type="entry name" value="HATPase_c"/>
    <property type="match status" value="1"/>
</dbReference>
<dbReference type="Gene3D" id="3.30.450.20">
    <property type="entry name" value="PAS domain"/>
    <property type="match status" value="2"/>
</dbReference>
<dbReference type="InterPro" id="IPR029151">
    <property type="entry name" value="Sensor-like_sf"/>
</dbReference>
<dbReference type="AlphaFoldDB" id="A0A1A9ETS5"/>
<dbReference type="PANTHER" id="PTHR43065">
    <property type="entry name" value="SENSOR HISTIDINE KINASE"/>
    <property type="match status" value="1"/>
</dbReference>
<keyword evidence="7" id="KW-0175">Coiled coil</keyword>
<reference evidence="11" key="1">
    <citation type="submission" date="2016-05" db="EMBL/GenBank/DDBJ databases">
        <authorList>
            <person name="Baek K."/>
            <person name="Yang S.-J."/>
        </authorList>
    </citation>
    <scope>NUCLEOTIDE SEQUENCE [LARGE SCALE GENOMIC DNA]</scope>
    <source>
        <strain evidence="11">ST58-10</strain>
    </source>
</reference>
<name>A0A1A9ETS5_9GAMM</name>
<comment type="subcellular location">
    <subcellularLocation>
        <location evidence="2">Cell membrane</location>
        <topology evidence="2">Multi-pass membrane protein</topology>
    </subcellularLocation>
</comment>
<dbReference type="RefSeq" id="WP_067376861.1">
    <property type="nucleotide sequence ID" value="NZ_CP015839.1"/>
</dbReference>
<dbReference type="Proteomes" id="UP000078070">
    <property type="component" value="Chromosome"/>
</dbReference>
<dbReference type="Gene3D" id="1.10.287.130">
    <property type="match status" value="1"/>
</dbReference>
<evidence type="ECO:0000256" key="4">
    <source>
        <dbReference type="ARBA" id="ARBA00022475"/>
    </source>
</evidence>
<protein>
    <recommendedName>
        <fullName evidence="3">histidine kinase</fullName>
        <ecNumber evidence="3">2.7.13.3</ecNumber>
    </recommendedName>
</protein>
<dbReference type="InterPro" id="IPR003594">
    <property type="entry name" value="HATPase_dom"/>
</dbReference>
<keyword evidence="4" id="KW-1003">Cell membrane</keyword>
<dbReference type="SUPFAM" id="SSF103190">
    <property type="entry name" value="Sensory domain-like"/>
    <property type="match status" value="2"/>
</dbReference>
<dbReference type="KEGG" id="mars:A8C75_01055"/>